<protein>
    <recommendedName>
        <fullName evidence="2">Flagellar hook-length control protein-like C-terminal domain-containing protein</fullName>
    </recommendedName>
</protein>
<dbReference type="EMBL" id="JFZB01000005">
    <property type="protein sequence ID" value="KFI28836.1"/>
    <property type="molecule type" value="Genomic_DNA"/>
</dbReference>
<feature type="compositionally biased region" description="Basic and acidic residues" evidence="1">
    <location>
        <begin position="37"/>
        <end position="47"/>
    </location>
</feature>
<proteinExistence type="predicted"/>
<dbReference type="STRING" id="1105367.CG50_11500"/>
<gene>
    <name evidence="3" type="ORF">CG50_11500</name>
</gene>
<evidence type="ECO:0000256" key="1">
    <source>
        <dbReference type="SAM" id="MobiDB-lite"/>
    </source>
</evidence>
<feature type="compositionally biased region" description="Low complexity" evidence="1">
    <location>
        <begin position="306"/>
        <end position="318"/>
    </location>
</feature>
<name>A0A086Y3I6_9RHOB</name>
<dbReference type="InterPro" id="IPR021136">
    <property type="entry name" value="Flagellar_hook_control-like_C"/>
</dbReference>
<feature type="region of interest" description="Disordered" evidence="1">
    <location>
        <begin position="30"/>
        <end position="63"/>
    </location>
</feature>
<dbReference type="CDD" id="cd17470">
    <property type="entry name" value="T3SS_Flik_C"/>
    <property type="match status" value="1"/>
</dbReference>
<sequence length="318" mass="32147">MEGRAPEGAAASPVPPASVAPAMRVQLHVTAASPRPMEVDGRPDDPVRTPSGVSAVASPVPDALSRSVSAVRGEAGDMAVAGSLPQSGLPVQMPPDVVFTPPTSGERPASGPGIATASGHVLGEEAGPDVQAVASSAAFSERAVDVSADDSVEMPSDRAAGSVPLPGTIDPSTSKAAAVYGREAAAAPPAVSHQILEKILHAASSDRIEITLAPADLGKLRLSLHATDGGVSVVVEAERPETLDLVRRNADSLARDLRDIGYGQVTFSFGGQDSPGDQRPTNLASADFAVPSETDAMPEVPPPVSHPSAASGSLDLRI</sequence>
<evidence type="ECO:0000313" key="3">
    <source>
        <dbReference type="EMBL" id="KFI28836.1"/>
    </source>
</evidence>
<reference evidence="3 4" key="1">
    <citation type="submission" date="2014-03" db="EMBL/GenBank/DDBJ databases">
        <title>Genome of Paenirhodobacter enshiensis DW2-9.</title>
        <authorList>
            <person name="Wang D."/>
            <person name="Wang G."/>
        </authorList>
    </citation>
    <scope>NUCLEOTIDE SEQUENCE [LARGE SCALE GENOMIC DNA]</scope>
    <source>
        <strain evidence="3 4">DW2-9</strain>
    </source>
</reference>
<comment type="caution">
    <text evidence="3">The sequence shown here is derived from an EMBL/GenBank/DDBJ whole genome shotgun (WGS) entry which is preliminary data.</text>
</comment>
<dbReference type="Proteomes" id="UP000028824">
    <property type="component" value="Unassembled WGS sequence"/>
</dbReference>
<feature type="domain" description="Flagellar hook-length control protein-like C-terminal" evidence="2">
    <location>
        <begin position="203"/>
        <end position="277"/>
    </location>
</feature>
<feature type="region of interest" description="Disordered" evidence="1">
    <location>
        <begin position="292"/>
        <end position="318"/>
    </location>
</feature>
<evidence type="ECO:0000313" key="4">
    <source>
        <dbReference type="Proteomes" id="UP000028824"/>
    </source>
</evidence>
<organism evidence="3 4">
    <name type="scientific">Paenirhodobacter enshiensis</name>
    <dbReference type="NCBI Taxonomy" id="1105367"/>
    <lineage>
        <taxon>Bacteria</taxon>
        <taxon>Pseudomonadati</taxon>
        <taxon>Pseudomonadota</taxon>
        <taxon>Alphaproteobacteria</taxon>
        <taxon>Rhodobacterales</taxon>
        <taxon>Rhodobacter group</taxon>
        <taxon>Paenirhodobacter</taxon>
    </lineage>
</organism>
<feature type="region of interest" description="Disordered" evidence="1">
    <location>
        <begin position="148"/>
        <end position="168"/>
    </location>
</feature>
<dbReference type="InterPro" id="IPR038610">
    <property type="entry name" value="FliK-like_C_sf"/>
</dbReference>
<dbReference type="eggNOG" id="COG3144">
    <property type="taxonomic scope" value="Bacteria"/>
</dbReference>
<keyword evidence="4" id="KW-1185">Reference proteome</keyword>
<dbReference type="Gene3D" id="3.30.750.140">
    <property type="match status" value="1"/>
</dbReference>
<evidence type="ECO:0000259" key="2">
    <source>
        <dbReference type="Pfam" id="PF02120"/>
    </source>
</evidence>
<accession>A0A086Y3I6</accession>
<dbReference type="Pfam" id="PF02120">
    <property type="entry name" value="Flg_hook"/>
    <property type="match status" value="1"/>
</dbReference>
<dbReference type="AlphaFoldDB" id="A0A086Y3I6"/>